<name>A0A2D6YGD0_9DELT</name>
<dbReference type="AlphaFoldDB" id="A0A2D6YGD0"/>
<gene>
    <name evidence="1" type="ORF">CMN54_02035</name>
</gene>
<accession>A0A2D6YGD0</accession>
<evidence type="ECO:0000313" key="2">
    <source>
        <dbReference type="Proteomes" id="UP000226525"/>
    </source>
</evidence>
<sequence>MTKAEAYDKAWRLGRKGHFSLVDEIYHLNYKSIDYRTGIEANIEDDKVIVSTLGESVVFGPCKALFEGEDFVYVEGFAKRQFNINDPSYGIMMTALSYQDGKIISQKTVSSDLNFDPSEDRDWNWEDYE</sequence>
<comment type="caution">
    <text evidence="1">The sequence shown here is derived from an EMBL/GenBank/DDBJ whole genome shotgun (WGS) entry which is preliminary data.</text>
</comment>
<dbReference type="EMBL" id="NZEX01000020">
    <property type="protein sequence ID" value="MAH62233.1"/>
    <property type="molecule type" value="Genomic_DNA"/>
</dbReference>
<reference evidence="2" key="1">
    <citation type="submission" date="2017-09" db="EMBL/GenBank/DDBJ databases">
        <title>The Reconstruction of 2,631 Draft Metagenome-Assembled Genomes from the Global Oceans.</title>
        <authorList>
            <person name="Tully B.J."/>
            <person name="Graham E.D."/>
            <person name="Heidelberg J.F."/>
        </authorList>
    </citation>
    <scope>NUCLEOTIDE SEQUENCE [LARGE SCALE GENOMIC DNA]</scope>
</reference>
<protein>
    <submittedName>
        <fullName evidence="1">Uncharacterized protein</fullName>
    </submittedName>
</protein>
<evidence type="ECO:0000313" key="1">
    <source>
        <dbReference type="EMBL" id="MAH62233.1"/>
    </source>
</evidence>
<dbReference type="Proteomes" id="UP000226525">
    <property type="component" value="Unassembled WGS sequence"/>
</dbReference>
<proteinExistence type="predicted"/>
<organism evidence="1 2">
    <name type="scientific">SAR324 cluster bacterium</name>
    <dbReference type="NCBI Taxonomy" id="2024889"/>
    <lineage>
        <taxon>Bacteria</taxon>
        <taxon>Deltaproteobacteria</taxon>
        <taxon>SAR324 cluster</taxon>
    </lineage>
</organism>